<feature type="compositionally biased region" description="Gly residues" evidence="1">
    <location>
        <begin position="1443"/>
        <end position="1454"/>
    </location>
</feature>
<feature type="compositionally biased region" description="Basic and acidic residues" evidence="1">
    <location>
        <begin position="1483"/>
        <end position="1494"/>
    </location>
</feature>
<feature type="compositionally biased region" description="Basic and acidic residues" evidence="1">
    <location>
        <begin position="446"/>
        <end position="468"/>
    </location>
</feature>
<dbReference type="Proteomes" id="UP001445076">
    <property type="component" value="Unassembled WGS sequence"/>
</dbReference>
<feature type="region of interest" description="Disordered" evidence="1">
    <location>
        <begin position="90"/>
        <end position="111"/>
    </location>
</feature>
<dbReference type="PANTHER" id="PTHR15109:SF4">
    <property type="entry name" value="FAM193 C-TERMINAL DOMAIN-CONTAINING PROTEIN"/>
    <property type="match status" value="1"/>
</dbReference>
<feature type="compositionally biased region" description="Low complexity" evidence="1">
    <location>
        <begin position="1334"/>
        <end position="1350"/>
    </location>
</feature>
<feature type="region of interest" description="Disordered" evidence="1">
    <location>
        <begin position="304"/>
        <end position="338"/>
    </location>
</feature>
<feature type="region of interest" description="Disordered" evidence="1">
    <location>
        <begin position="1152"/>
        <end position="1187"/>
    </location>
</feature>
<dbReference type="PANTHER" id="PTHR15109">
    <property type="entry name" value="AGAP004327-PA"/>
    <property type="match status" value="1"/>
</dbReference>
<evidence type="ECO:0000313" key="2">
    <source>
        <dbReference type="EMBL" id="KAK8726754.1"/>
    </source>
</evidence>
<feature type="region of interest" description="Disordered" evidence="1">
    <location>
        <begin position="769"/>
        <end position="790"/>
    </location>
</feature>
<feature type="compositionally biased region" description="Basic residues" evidence="1">
    <location>
        <begin position="1495"/>
        <end position="1508"/>
    </location>
</feature>
<proteinExistence type="predicted"/>
<evidence type="ECO:0000313" key="3">
    <source>
        <dbReference type="Proteomes" id="UP001445076"/>
    </source>
</evidence>
<feature type="compositionally biased region" description="Polar residues" evidence="1">
    <location>
        <begin position="1310"/>
        <end position="1327"/>
    </location>
</feature>
<organism evidence="2 3">
    <name type="scientific">Cherax quadricarinatus</name>
    <name type="common">Australian red claw crayfish</name>
    <dbReference type="NCBI Taxonomy" id="27406"/>
    <lineage>
        <taxon>Eukaryota</taxon>
        <taxon>Metazoa</taxon>
        <taxon>Ecdysozoa</taxon>
        <taxon>Arthropoda</taxon>
        <taxon>Crustacea</taxon>
        <taxon>Multicrustacea</taxon>
        <taxon>Malacostraca</taxon>
        <taxon>Eumalacostraca</taxon>
        <taxon>Eucarida</taxon>
        <taxon>Decapoda</taxon>
        <taxon>Pleocyemata</taxon>
        <taxon>Astacidea</taxon>
        <taxon>Parastacoidea</taxon>
        <taxon>Parastacidae</taxon>
        <taxon>Cherax</taxon>
    </lineage>
</organism>
<feature type="compositionally biased region" description="Polar residues" evidence="1">
    <location>
        <begin position="1361"/>
        <end position="1370"/>
    </location>
</feature>
<feature type="compositionally biased region" description="Basic residues" evidence="1">
    <location>
        <begin position="1205"/>
        <end position="1221"/>
    </location>
</feature>
<dbReference type="EMBL" id="JARKIK010000078">
    <property type="protein sequence ID" value="KAK8726754.1"/>
    <property type="molecule type" value="Genomic_DNA"/>
</dbReference>
<feature type="compositionally biased region" description="Low complexity" evidence="1">
    <location>
        <begin position="972"/>
        <end position="984"/>
    </location>
</feature>
<dbReference type="InterPro" id="IPR029717">
    <property type="entry name" value="FAM193"/>
</dbReference>
<protein>
    <submittedName>
        <fullName evidence="2">Uncharacterized protein</fullName>
    </submittedName>
</protein>
<accession>A0AAW0WHA9</accession>
<feature type="compositionally biased region" description="Low complexity" evidence="1">
    <location>
        <begin position="1152"/>
        <end position="1162"/>
    </location>
</feature>
<name>A0AAW0WHA9_CHEQU</name>
<comment type="caution">
    <text evidence="2">The sequence shown here is derived from an EMBL/GenBank/DDBJ whole genome shotgun (WGS) entry which is preliminary data.</text>
</comment>
<feature type="compositionally biased region" description="Polar residues" evidence="1">
    <location>
        <begin position="1458"/>
        <end position="1471"/>
    </location>
</feature>
<evidence type="ECO:0000256" key="1">
    <source>
        <dbReference type="SAM" id="MobiDB-lite"/>
    </source>
</evidence>
<feature type="region of interest" description="Disordered" evidence="1">
    <location>
        <begin position="446"/>
        <end position="471"/>
    </location>
</feature>
<feature type="compositionally biased region" description="Low complexity" evidence="1">
    <location>
        <begin position="774"/>
        <end position="790"/>
    </location>
</feature>
<feature type="region of interest" description="Disordered" evidence="1">
    <location>
        <begin position="1043"/>
        <end position="1096"/>
    </location>
</feature>
<keyword evidence="3" id="KW-1185">Reference proteome</keyword>
<feature type="region of interest" description="Disordered" evidence="1">
    <location>
        <begin position="1203"/>
        <end position="1508"/>
    </location>
</feature>
<feature type="region of interest" description="Disordered" evidence="1">
    <location>
        <begin position="172"/>
        <end position="253"/>
    </location>
</feature>
<feature type="compositionally biased region" description="Polar residues" evidence="1">
    <location>
        <begin position="991"/>
        <end position="1000"/>
    </location>
</feature>
<feature type="compositionally biased region" description="Acidic residues" evidence="1">
    <location>
        <begin position="1226"/>
        <end position="1252"/>
    </location>
</feature>
<feature type="compositionally biased region" description="Low complexity" evidence="1">
    <location>
        <begin position="1074"/>
        <end position="1083"/>
    </location>
</feature>
<feature type="compositionally biased region" description="Polar residues" evidence="1">
    <location>
        <begin position="176"/>
        <end position="206"/>
    </location>
</feature>
<feature type="compositionally biased region" description="Polar residues" evidence="1">
    <location>
        <begin position="1271"/>
        <end position="1285"/>
    </location>
</feature>
<feature type="region of interest" description="Disordered" evidence="1">
    <location>
        <begin position="1"/>
        <end position="38"/>
    </location>
</feature>
<feature type="compositionally biased region" description="Polar residues" evidence="1">
    <location>
        <begin position="1410"/>
        <end position="1419"/>
    </location>
</feature>
<reference evidence="2 3" key="1">
    <citation type="journal article" date="2024" name="BMC Genomics">
        <title>Genome assembly of redclaw crayfish (Cherax quadricarinatus) provides insights into its immune adaptation and hypoxia tolerance.</title>
        <authorList>
            <person name="Liu Z."/>
            <person name="Zheng J."/>
            <person name="Li H."/>
            <person name="Fang K."/>
            <person name="Wang S."/>
            <person name="He J."/>
            <person name="Zhou D."/>
            <person name="Weng S."/>
            <person name="Chi M."/>
            <person name="Gu Z."/>
            <person name="He J."/>
            <person name="Li F."/>
            <person name="Wang M."/>
        </authorList>
    </citation>
    <scope>NUCLEOTIDE SEQUENCE [LARGE SCALE GENOMIC DNA]</scope>
    <source>
        <strain evidence="2">ZL_2023a</strain>
    </source>
</reference>
<feature type="compositionally biased region" description="Basic and acidic residues" evidence="1">
    <location>
        <begin position="1046"/>
        <end position="1072"/>
    </location>
</feature>
<feature type="compositionally biased region" description="Polar residues" evidence="1">
    <location>
        <begin position="216"/>
        <end position="239"/>
    </location>
</feature>
<feature type="region of interest" description="Disordered" evidence="1">
    <location>
        <begin position="966"/>
        <end position="1013"/>
    </location>
</feature>
<feature type="non-terminal residue" evidence="2">
    <location>
        <position position="1508"/>
    </location>
</feature>
<gene>
    <name evidence="2" type="ORF">OTU49_010040</name>
</gene>
<sequence length="1508" mass="163183">MERHAEATAASTSHVQVGGAGSQAPTKHQVSDENEECNRSKLTLTEALISDINLPSDLRINRSEGSCENGEVVMNGVVEDGNPILTSPLLCRNQGGSSPHPPPHANHDKSDDEANFEVSELINEILHQSSYLEEGALNGLEFVGSLPQSLQDGEVEVAITGTSRVLPLYLDRVEGRSSSPDSDSNMRTASEGSSTPTSQLSVPSAHSSDHQHDSTLESMAVTNQTDSAHSESNSENALQDDSSASSESKSKDPEVIVDVLSVSECLSSLTVENTPEVLRNLSISDVGLLDDIALQNTKENGGLSVSEILDDSESKSVNSRSEIKSEEEESDSKSEDNLLTVEPINTTLAENNHLQLVDVMNEVPTLETMVNDSCDVTEVLSSSPAGDITDVESEEKVPERDGSVCETTLALETLSLHSVNFENSPESSLIALSNLTVNSISDPCKQEEKLDSKTEPDNSSPCHEDSKAVRSTCGAETIEEDLQTVPDKDMDRNARANNDCLCKRMQAVEEGGGVMVGVWAELRSSLRQLHRSMIPQSTQGSAHRSRPSLNRIKALANMLVTHDAHQLYMRISHLAHELCIELKVRLLAIIHDNPTPEEATTFIQGVCDSYQWVMGVCEALHPALERLDSEHLNRFKLNWVTVNMHIFHSTILTDPDVQDYAQICKQKLNGSTGGDDVIGCLASLHRTLGVAEAVWVRADVLLQDYTVERAAVSTRRRQLLADWEQFKAQQRTQHHQELAMKNGIQNAAVTSVAEESAAQCPCDDCAVGRGKMNDSQPSSTSSRIPLSSSTDIRPPSSCECHFCNASLAAATTEEPVLPPSSGSSLPPLAQPQLSLYPHIHNTPPGSDIVGVGQSREELGPIPPAPTTKPPITTNPYVGSDLLTEQLMREWEMVYGDTLTPPGSHPILPPPEAVLQTYETDPSSLVSGVETLRISSSRPSYTRTMVDPSLPYVPDSHATARAHTTILPSSRPTSSTASHPVSSTSCHASKVPVSSRNSTPCTDGGCSSAPQVSSLGGNKCCSVTNTTSVITHTRAHHTCTTASTQKGECRNGLEDTQQHQVERSDRSTSRESVGESETSGGDEWSSGDESDSSTTVSSTHQDPHCDCCYCHMLHHKQGGGRQKYSDRRDRLLQILSRKKKARSCSAVSCSASTVSTNTHTPTPAAVPTPATPGVPTTKGGSTPLGGQNIDKILDFIEGNHMDEAKHAKKAAKKARQRQKKMAIRREEEEDEGDEEEDFDEKEDDGDDVEEDGPLAELRRRAPDVTITVVRPGQQTSRTPATPQVASQRPREPSPSSMDKGKPLSAKLVPSLAQSSTESPSQPHSTSRTILHPYRQSSQQSHQLSQSSRQASVPTPPLAAKPTSFNNKETVTNPPPLSGPSSLSNILKGMDTTTKEKDKGSQMVTIRRVMDPNNSEPTVTITLKGDQPEKDKVLFKLVNGQAVSGNGGHSGQGIKKGGNRLQSQPQFQPQSRLPAQPQPVPNEPKVPEGLDPEEVKKFKKRQKKERQRLR</sequence>
<feature type="region of interest" description="Disordered" evidence="1">
    <location>
        <begin position="381"/>
        <end position="402"/>
    </location>
</feature>